<sequence length="354" mass="39044">EEEGQLLMLLALLSLLLAVPADSLARDVGVSAIIEPGPPYVFFAGDTLIPRALVRNYGTEPARNFDVRFRIEPAYLRTAVVPSLAPGTGIEVRFDPWTAETGEFRVSCSTRLSGDENPENDHQLITIRVLRPLTLFVEPDQSASIEIGATRRFHFRAEMRGDVGDSVRLLPPAHPPGWRTEYYDSTGAALLPGTEWTELGYLAPQQRRTFTLAVSAPAILADTNLPTVHQLAVPAVAAGKPTTRDSALLTLTLVPGLQVHNYPNPFATRTTFIVGLPEDAVVGLAVHDGTGALIRRLMDREEHTGPTVIERRWDGTNRQGRLVAPGTYQYLLEVTRRDRTERILKHLVVTRELP</sequence>
<reference evidence="2" key="1">
    <citation type="journal article" date="2020" name="mSystems">
        <title>Genome- and Community-Level Interaction Insights into Carbon Utilization and Element Cycling Functions of Hydrothermarchaeota in Hydrothermal Sediment.</title>
        <authorList>
            <person name="Zhou Z."/>
            <person name="Liu Y."/>
            <person name="Xu W."/>
            <person name="Pan J."/>
            <person name="Luo Z.H."/>
            <person name="Li M."/>
        </authorList>
    </citation>
    <scope>NUCLEOTIDE SEQUENCE [LARGE SCALE GENOMIC DNA]</scope>
    <source>
        <strain evidence="2">SpSt-1182</strain>
    </source>
</reference>
<dbReference type="Gene3D" id="2.60.40.10">
    <property type="entry name" value="Immunoglobulins"/>
    <property type="match status" value="1"/>
</dbReference>
<dbReference type="EMBL" id="DSBX01000048">
    <property type="protein sequence ID" value="HDQ98914.1"/>
    <property type="molecule type" value="Genomic_DNA"/>
</dbReference>
<proteinExistence type="predicted"/>
<dbReference type="InterPro" id="IPR013783">
    <property type="entry name" value="Ig-like_fold"/>
</dbReference>
<gene>
    <name evidence="2" type="ORF">ENN51_01310</name>
</gene>
<dbReference type="AlphaFoldDB" id="A0A7V0XEM0"/>
<dbReference type="Proteomes" id="UP000885672">
    <property type="component" value="Unassembled WGS sequence"/>
</dbReference>
<dbReference type="InterPro" id="IPR011635">
    <property type="entry name" value="CARDB"/>
</dbReference>
<dbReference type="Gene3D" id="2.60.40.4070">
    <property type="match status" value="1"/>
</dbReference>
<feature type="domain" description="CARDB" evidence="1">
    <location>
        <begin position="45"/>
        <end position="106"/>
    </location>
</feature>
<evidence type="ECO:0000313" key="2">
    <source>
        <dbReference type="EMBL" id="HDQ98914.1"/>
    </source>
</evidence>
<evidence type="ECO:0000259" key="1">
    <source>
        <dbReference type="Pfam" id="PF07705"/>
    </source>
</evidence>
<accession>A0A7V0XEM0</accession>
<name>A0A7V0XEM0_UNCW3</name>
<comment type="caution">
    <text evidence="2">The sequence shown here is derived from an EMBL/GenBank/DDBJ whole genome shotgun (WGS) entry which is preliminary data.</text>
</comment>
<protein>
    <recommendedName>
        <fullName evidence="1">CARDB domain-containing protein</fullName>
    </recommendedName>
</protein>
<dbReference type="Pfam" id="PF07705">
    <property type="entry name" value="CARDB"/>
    <property type="match status" value="1"/>
</dbReference>
<feature type="non-terminal residue" evidence="2">
    <location>
        <position position="1"/>
    </location>
</feature>
<organism evidence="2">
    <name type="scientific">candidate division WOR-3 bacterium</name>
    <dbReference type="NCBI Taxonomy" id="2052148"/>
    <lineage>
        <taxon>Bacteria</taxon>
        <taxon>Bacteria division WOR-3</taxon>
    </lineage>
</organism>